<dbReference type="AlphaFoldDB" id="A0AB39MC55"/>
<evidence type="ECO:0008006" key="3">
    <source>
        <dbReference type="Google" id="ProtNLM"/>
    </source>
</evidence>
<gene>
    <name evidence="2" type="ORF">AB5J58_20695</name>
</gene>
<proteinExistence type="predicted"/>
<dbReference type="RefSeq" id="WP_369188604.1">
    <property type="nucleotide sequence ID" value="NZ_CP163431.1"/>
</dbReference>
<feature type="region of interest" description="Disordered" evidence="1">
    <location>
        <begin position="58"/>
        <end position="141"/>
    </location>
</feature>
<name>A0AB39MC55_9ACTN</name>
<protein>
    <recommendedName>
        <fullName evidence="3">Secreted protein</fullName>
    </recommendedName>
</protein>
<evidence type="ECO:0000256" key="1">
    <source>
        <dbReference type="SAM" id="MobiDB-lite"/>
    </source>
</evidence>
<sequence>MARITPNAPRSGGPLRIVVRVVLLAVLTALLAAPCPHPLDGTVRAAVATVSAHTLSYADDVDSAVSTTAARGERETTGERPSPTLSVPVASHVTGTALLRSSRTGPTVPHPASSDRPTNRNGTRAPPRSPAPDPLPSLSFP</sequence>
<reference evidence="2" key="1">
    <citation type="submission" date="2024-07" db="EMBL/GenBank/DDBJ databases">
        <authorList>
            <person name="Yu S.T."/>
        </authorList>
    </citation>
    <scope>NUCLEOTIDE SEQUENCE</scope>
    <source>
        <strain evidence="2">R08</strain>
    </source>
</reference>
<organism evidence="2">
    <name type="scientific">Streptomyces sp. R08</name>
    <dbReference type="NCBI Taxonomy" id="3238624"/>
    <lineage>
        <taxon>Bacteria</taxon>
        <taxon>Bacillati</taxon>
        <taxon>Actinomycetota</taxon>
        <taxon>Actinomycetes</taxon>
        <taxon>Kitasatosporales</taxon>
        <taxon>Streptomycetaceae</taxon>
        <taxon>Streptomyces</taxon>
    </lineage>
</organism>
<accession>A0AB39MC55</accession>
<evidence type="ECO:0000313" key="2">
    <source>
        <dbReference type="EMBL" id="XDQ02478.1"/>
    </source>
</evidence>
<dbReference type="EMBL" id="CP163431">
    <property type="protein sequence ID" value="XDQ02478.1"/>
    <property type="molecule type" value="Genomic_DNA"/>
</dbReference>